<evidence type="ECO:0000259" key="10">
    <source>
        <dbReference type="PROSITE" id="PS51060"/>
    </source>
</evidence>
<dbReference type="CDD" id="cd08002">
    <property type="entry name" value="WGR_PARP3_like"/>
    <property type="match status" value="1"/>
</dbReference>
<evidence type="ECO:0000256" key="6">
    <source>
        <dbReference type="ARBA" id="ARBA00023242"/>
    </source>
</evidence>
<evidence type="ECO:0000256" key="5">
    <source>
        <dbReference type="ARBA" id="ARBA00023027"/>
    </source>
</evidence>
<evidence type="ECO:0000313" key="12">
    <source>
        <dbReference type="EMBL" id="WAR26084.1"/>
    </source>
</evidence>
<accession>A0ABY7FXQ7</accession>
<feature type="domain" description="WGR" evidence="11">
    <location>
        <begin position="62"/>
        <end position="152"/>
    </location>
</feature>
<evidence type="ECO:0000259" key="9">
    <source>
        <dbReference type="PROSITE" id="PS51059"/>
    </source>
</evidence>
<evidence type="ECO:0000313" key="13">
    <source>
        <dbReference type="Proteomes" id="UP001164746"/>
    </source>
</evidence>
<dbReference type="Pfam" id="PF00644">
    <property type="entry name" value="PARP"/>
    <property type="match status" value="1"/>
</dbReference>
<dbReference type="PANTHER" id="PTHR10459:SF66">
    <property type="entry name" value="PROTEIN MONO-ADP-RIBOSYLTRANSFERASE PARP3"/>
    <property type="match status" value="1"/>
</dbReference>
<keyword evidence="3 7" id="KW-0808">Transferase</keyword>
<keyword evidence="6" id="KW-0539">Nucleus</keyword>
<keyword evidence="13" id="KW-1185">Reference proteome</keyword>
<keyword evidence="4" id="KW-0548">Nucleotidyltransferase</keyword>
<dbReference type="InterPro" id="IPR050800">
    <property type="entry name" value="ARTD/PARP"/>
</dbReference>
<dbReference type="InterPro" id="IPR008893">
    <property type="entry name" value="WGR_domain"/>
</dbReference>
<dbReference type="Gene3D" id="2.20.140.10">
    <property type="entry name" value="WGR domain"/>
    <property type="match status" value="1"/>
</dbReference>
<name>A0ABY7FXQ7_MYAAR</name>
<dbReference type="EMBL" id="CP111025">
    <property type="protein sequence ID" value="WAR26084.1"/>
    <property type="molecule type" value="Genomic_DNA"/>
</dbReference>
<evidence type="ECO:0000256" key="1">
    <source>
        <dbReference type="ARBA" id="ARBA00004123"/>
    </source>
</evidence>
<sequence>MPPKRKAAGKAKGAGGKKAKVEEAPAAPKTLKDAAAALKAVDKKVGGKKTHKVDSFVPFASNYSVVDDFDCMLNQTNIGHNNNKFYVIQMLQNGTDYYNWTRWGRVGESGANSMNLASTKDAAIKDFEKKFRDKTKNKWADRKDFKPCAGKYALIEMADEDEDEVDAPRPHIYFIDVKKMPLGKLSKGQIAKGFDVLDDIEKELNANRRNKLAELSSKFYTVLGDIEVALSLQKEKDKKMTETKGDLLPNPMDINYGLLNCELEYLDKKSPEFKVIETYTNNTGGGWRQAKIREVFKVCRDGELLWHGTSVAVVAAILKGGLRIMPHSGGRVGSGIYFASENSKSSSYVGTVGTKGIMFLNEVALGKEHHVDTNQSHLKAAPAGYDCVIAQGNTEPDPKKNTTLTFDGKKVVVPQGKPIPNPKWGHSHFGQSEYLVYKESQNRIRYLLLMDF</sequence>
<feature type="domain" description="PARP alpha-helical" evidence="10">
    <location>
        <begin position="146"/>
        <end position="262"/>
    </location>
</feature>
<evidence type="ECO:0000256" key="7">
    <source>
        <dbReference type="RuleBase" id="RU362114"/>
    </source>
</evidence>
<dbReference type="PROSITE" id="PS51059">
    <property type="entry name" value="PARP_CATALYTIC"/>
    <property type="match status" value="1"/>
</dbReference>
<evidence type="ECO:0000256" key="3">
    <source>
        <dbReference type="ARBA" id="ARBA00022679"/>
    </source>
</evidence>
<evidence type="ECO:0000259" key="11">
    <source>
        <dbReference type="PROSITE" id="PS51977"/>
    </source>
</evidence>
<dbReference type="SMART" id="SM00773">
    <property type="entry name" value="WGR"/>
    <property type="match status" value="1"/>
</dbReference>
<feature type="domain" description="PARP catalytic" evidence="9">
    <location>
        <begin position="250"/>
        <end position="452"/>
    </location>
</feature>
<feature type="region of interest" description="Disordered" evidence="8">
    <location>
        <begin position="1"/>
        <end position="26"/>
    </location>
</feature>
<dbReference type="PROSITE" id="PS51060">
    <property type="entry name" value="PARP_ALPHA_HD"/>
    <property type="match status" value="1"/>
</dbReference>
<keyword evidence="5 7" id="KW-0520">NAD</keyword>
<evidence type="ECO:0000256" key="8">
    <source>
        <dbReference type="SAM" id="MobiDB-lite"/>
    </source>
</evidence>
<dbReference type="CDD" id="cd01437">
    <property type="entry name" value="parp_like"/>
    <property type="match status" value="1"/>
</dbReference>
<comment type="subcellular location">
    <subcellularLocation>
        <location evidence="1">Nucleus</location>
    </subcellularLocation>
</comment>
<dbReference type="Gene3D" id="3.90.228.10">
    <property type="match status" value="1"/>
</dbReference>
<dbReference type="PANTHER" id="PTHR10459">
    <property type="entry name" value="DNA LIGASE"/>
    <property type="match status" value="1"/>
</dbReference>
<dbReference type="Pfam" id="PF05406">
    <property type="entry name" value="WGR"/>
    <property type="match status" value="1"/>
</dbReference>
<dbReference type="SUPFAM" id="SSF142921">
    <property type="entry name" value="WGR domain-like"/>
    <property type="match status" value="1"/>
</dbReference>
<dbReference type="SUPFAM" id="SSF56399">
    <property type="entry name" value="ADP-ribosylation"/>
    <property type="match status" value="1"/>
</dbReference>
<protein>
    <recommendedName>
        <fullName evidence="7">Poly [ADP-ribose] polymerase</fullName>
        <shortName evidence="7">PARP</shortName>
        <ecNumber evidence="7">2.4.2.-</ecNumber>
    </recommendedName>
</protein>
<evidence type="ECO:0000256" key="2">
    <source>
        <dbReference type="ARBA" id="ARBA00022676"/>
    </source>
</evidence>
<dbReference type="InterPro" id="IPR036930">
    <property type="entry name" value="WGR_dom_sf"/>
</dbReference>
<keyword evidence="2 7" id="KW-0328">Glycosyltransferase</keyword>
<gene>
    <name evidence="12" type="ORF">MAR_011788</name>
</gene>
<proteinExistence type="predicted"/>
<dbReference type="InterPro" id="IPR004102">
    <property type="entry name" value="Poly(ADP-ribose)pol_reg_dom"/>
</dbReference>
<organism evidence="12 13">
    <name type="scientific">Mya arenaria</name>
    <name type="common">Soft-shell clam</name>
    <dbReference type="NCBI Taxonomy" id="6604"/>
    <lineage>
        <taxon>Eukaryota</taxon>
        <taxon>Metazoa</taxon>
        <taxon>Spiralia</taxon>
        <taxon>Lophotrochozoa</taxon>
        <taxon>Mollusca</taxon>
        <taxon>Bivalvia</taxon>
        <taxon>Autobranchia</taxon>
        <taxon>Heteroconchia</taxon>
        <taxon>Euheterodonta</taxon>
        <taxon>Imparidentia</taxon>
        <taxon>Neoheterodontei</taxon>
        <taxon>Myida</taxon>
        <taxon>Myoidea</taxon>
        <taxon>Myidae</taxon>
        <taxon>Mya</taxon>
    </lineage>
</organism>
<dbReference type="Gene3D" id="1.20.142.10">
    <property type="entry name" value="Poly(ADP-ribose) polymerase, regulatory domain"/>
    <property type="match status" value="1"/>
</dbReference>
<evidence type="ECO:0000256" key="4">
    <source>
        <dbReference type="ARBA" id="ARBA00022695"/>
    </source>
</evidence>
<dbReference type="SUPFAM" id="SSF47587">
    <property type="entry name" value="Domain of poly(ADP-ribose) polymerase"/>
    <property type="match status" value="1"/>
</dbReference>
<dbReference type="InterPro" id="IPR012317">
    <property type="entry name" value="Poly(ADP-ribose)pol_cat_dom"/>
</dbReference>
<dbReference type="InterPro" id="IPR036616">
    <property type="entry name" value="Poly(ADP-ribose)pol_reg_dom_sf"/>
</dbReference>
<dbReference type="EC" id="2.4.2.-" evidence="7"/>
<dbReference type="PROSITE" id="PS51977">
    <property type="entry name" value="WGR"/>
    <property type="match status" value="1"/>
</dbReference>
<dbReference type="Pfam" id="PF02877">
    <property type="entry name" value="PARP_reg"/>
    <property type="match status" value="1"/>
</dbReference>
<dbReference type="Proteomes" id="UP001164746">
    <property type="component" value="Chromosome 14"/>
</dbReference>
<reference evidence="12" key="1">
    <citation type="submission" date="2022-11" db="EMBL/GenBank/DDBJ databases">
        <title>Centuries of genome instability and evolution in soft-shell clam transmissible cancer (bioRxiv).</title>
        <authorList>
            <person name="Hart S.F.M."/>
            <person name="Yonemitsu M.A."/>
            <person name="Giersch R.M."/>
            <person name="Beal B.F."/>
            <person name="Arriagada G."/>
            <person name="Davis B.W."/>
            <person name="Ostrander E.A."/>
            <person name="Goff S.P."/>
            <person name="Metzger M.J."/>
        </authorList>
    </citation>
    <scope>NUCLEOTIDE SEQUENCE</scope>
    <source>
        <strain evidence="12">MELC-2E11</strain>
        <tissue evidence="12">Siphon/mantle</tissue>
    </source>
</reference>